<evidence type="ECO:0000256" key="2">
    <source>
        <dbReference type="SAM" id="Phobius"/>
    </source>
</evidence>
<evidence type="ECO:0000313" key="4">
    <source>
        <dbReference type="Proteomes" id="UP001139031"/>
    </source>
</evidence>
<feature type="compositionally biased region" description="Low complexity" evidence="1">
    <location>
        <begin position="207"/>
        <end position="218"/>
    </location>
</feature>
<keyword evidence="2" id="KW-0812">Transmembrane</keyword>
<keyword evidence="2" id="KW-1133">Transmembrane helix</keyword>
<accession>A0ABS7TU27</accession>
<gene>
    <name evidence="3" type="ORF">K7C98_21115</name>
</gene>
<organism evidence="3 4">
    <name type="scientific">Nannocystis pusilla</name>
    <dbReference type="NCBI Taxonomy" id="889268"/>
    <lineage>
        <taxon>Bacteria</taxon>
        <taxon>Pseudomonadati</taxon>
        <taxon>Myxococcota</taxon>
        <taxon>Polyangia</taxon>
        <taxon>Nannocystales</taxon>
        <taxon>Nannocystaceae</taxon>
        <taxon>Nannocystis</taxon>
    </lineage>
</organism>
<protein>
    <submittedName>
        <fullName evidence="3">Uncharacterized protein</fullName>
    </submittedName>
</protein>
<sequence>MRALAGSDRLAPEPYRSFVETALEQALREGVPAWAERGPRDEIWGATRVAALFAVLFPAGAVGMAFAPQLLVLLLLGNVIAMVHHASEREVAEVRWLRRRIARYPLPVGALAAWVKRGTLWPGRVELVLRRRSEHVEAAVLLVEPDARLSWSGPTRLRVEVPWSHHGRDHLRFDRLIQFVATHRAELKLERVVLLPPEAAVPKDMDGAAPGRPATGPAEPRRPTLPSGPW</sequence>
<reference evidence="3" key="1">
    <citation type="submission" date="2021-08" db="EMBL/GenBank/DDBJ databases">
        <authorList>
            <person name="Stevens D.C."/>
        </authorList>
    </citation>
    <scope>NUCLEOTIDE SEQUENCE</scope>
    <source>
        <strain evidence="3">DSM 53165</strain>
    </source>
</reference>
<feature type="transmembrane region" description="Helical" evidence="2">
    <location>
        <begin position="49"/>
        <end position="76"/>
    </location>
</feature>
<keyword evidence="4" id="KW-1185">Reference proteome</keyword>
<keyword evidence="2" id="KW-0472">Membrane</keyword>
<evidence type="ECO:0000256" key="1">
    <source>
        <dbReference type="SAM" id="MobiDB-lite"/>
    </source>
</evidence>
<feature type="region of interest" description="Disordered" evidence="1">
    <location>
        <begin position="200"/>
        <end position="230"/>
    </location>
</feature>
<evidence type="ECO:0000313" key="3">
    <source>
        <dbReference type="EMBL" id="MBZ5711750.1"/>
    </source>
</evidence>
<dbReference type="RefSeq" id="WP_224193511.1">
    <property type="nucleotide sequence ID" value="NZ_JAIRAU010000027.1"/>
</dbReference>
<dbReference type="Proteomes" id="UP001139031">
    <property type="component" value="Unassembled WGS sequence"/>
</dbReference>
<name>A0ABS7TU27_9BACT</name>
<dbReference type="EMBL" id="JAIRAU010000027">
    <property type="protein sequence ID" value="MBZ5711750.1"/>
    <property type="molecule type" value="Genomic_DNA"/>
</dbReference>
<comment type="caution">
    <text evidence="3">The sequence shown here is derived from an EMBL/GenBank/DDBJ whole genome shotgun (WGS) entry which is preliminary data.</text>
</comment>
<proteinExistence type="predicted"/>